<proteinExistence type="predicted"/>
<sequence>MAPGALARGRGSILKSNHSIRTLNDFGASSGIKNSNGILRSNHHIGSSSGMVTSSCIEN</sequence>
<keyword evidence="3" id="KW-1185">Reference proteome</keyword>
<reference evidence="2 3" key="1">
    <citation type="submission" date="2024-01" db="EMBL/GenBank/DDBJ databases">
        <title>Genome assemblies of Stephania.</title>
        <authorList>
            <person name="Yang L."/>
        </authorList>
    </citation>
    <scope>NUCLEOTIDE SEQUENCE [LARGE SCALE GENOMIC DNA]</scope>
    <source>
        <strain evidence="2">JXDWG</strain>
        <tissue evidence="2">Leaf</tissue>
    </source>
</reference>
<dbReference type="EMBL" id="JBBNAG010000005">
    <property type="protein sequence ID" value="KAK9132466.1"/>
    <property type="molecule type" value="Genomic_DNA"/>
</dbReference>
<gene>
    <name evidence="2" type="ORF">Scep_011994</name>
</gene>
<feature type="region of interest" description="Disordered" evidence="1">
    <location>
        <begin position="37"/>
        <end position="59"/>
    </location>
</feature>
<comment type="caution">
    <text evidence="2">The sequence shown here is derived from an EMBL/GenBank/DDBJ whole genome shotgun (WGS) entry which is preliminary data.</text>
</comment>
<dbReference type="Proteomes" id="UP001419268">
    <property type="component" value="Unassembled WGS sequence"/>
</dbReference>
<organism evidence="2 3">
    <name type="scientific">Stephania cephalantha</name>
    <dbReference type="NCBI Taxonomy" id="152367"/>
    <lineage>
        <taxon>Eukaryota</taxon>
        <taxon>Viridiplantae</taxon>
        <taxon>Streptophyta</taxon>
        <taxon>Embryophyta</taxon>
        <taxon>Tracheophyta</taxon>
        <taxon>Spermatophyta</taxon>
        <taxon>Magnoliopsida</taxon>
        <taxon>Ranunculales</taxon>
        <taxon>Menispermaceae</taxon>
        <taxon>Menispermoideae</taxon>
        <taxon>Cissampelideae</taxon>
        <taxon>Stephania</taxon>
    </lineage>
</organism>
<evidence type="ECO:0000313" key="3">
    <source>
        <dbReference type="Proteomes" id="UP001419268"/>
    </source>
</evidence>
<dbReference type="AlphaFoldDB" id="A0AAP0JFS7"/>
<evidence type="ECO:0000256" key="1">
    <source>
        <dbReference type="SAM" id="MobiDB-lite"/>
    </source>
</evidence>
<name>A0AAP0JFS7_9MAGN</name>
<protein>
    <submittedName>
        <fullName evidence="2">Uncharacterized protein</fullName>
    </submittedName>
</protein>
<evidence type="ECO:0000313" key="2">
    <source>
        <dbReference type="EMBL" id="KAK9132466.1"/>
    </source>
</evidence>
<accession>A0AAP0JFS7</accession>